<evidence type="ECO:0000259" key="14">
    <source>
        <dbReference type="Pfam" id="PF01930"/>
    </source>
</evidence>
<gene>
    <name evidence="15" type="ordered locus">Marky_0278</name>
</gene>
<sequence length="192" mass="21879">MEEPVPISAIQHYAYCPRQYALIHIEQIWEDNLYTLRGHRAHAQVHTPEGMAREGMRVEYGLPLWSDQLGLVGQADVVEFLEDTPYPVEHKVGERRARHADTLQLTAQGLCLEEMFSVPVRKGALYYRQSRRRREVTFTPALRAEVMEVLQAIRTLQAHPALPPPVNDARCKDCSLVAACLPQARDRLEGLT</sequence>
<proteinExistence type="inferred from homology"/>
<dbReference type="CDD" id="cd09637">
    <property type="entry name" value="Cas4_I-A_I-B_I-C_I-D_II-B"/>
    <property type="match status" value="1"/>
</dbReference>
<dbReference type="GO" id="GO:0051607">
    <property type="term" value="P:defense response to virus"/>
    <property type="evidence" value="ECO:0007669"/>
    <property type="project" value="UniProtKB-KW"/>
</dbReference>
<dbReference type="Gene3D" id="3.90.320.10">
    <property type="match status" value="1"/>
</dbReference>
<dbReference type="PANTHER" id="PTHR36531">
    <property type="entry name" value="CRISPR-ASSOCIATED EXONUCLEASE CAS4"/>
    <property type="match status" value="1"/>
</dbReference>
<dbReference type="RefSeq" id="WP_013703094.1">
    <property type="nucleotide sequence ID" value="NC_015387.1"/>
</dbReference>
<evidence type="ECO:0000256" key="1">
    <source>
        <dbReference type="ARBA" id="ARBA00001966"/>
    </source>
</evidence>
<dbReference type="Proteomes" id="UP000007030">
    <property type="component" value="Chromosome"/>
</dbReference>
<evidence type="ECO:0000256" key="10">
    <source>
        <dbReference type="ARBA" id="ARBA00023014"/>
    </source>
</evidence>
<dbReference type="NCBIfam" id="TIGR00372">
    <property type="entry name" value="cas4"/>
    <property type="match status" value="1"/>
</dbReference>
<keyword evidence="6 13" id="KW-0479">Metal-binding</keyword>
<dbReference type="HOGENOM" id="CLU_102055_1_1_0"/>
<comment type="cofactor">
    <cofactor evidence="13">
        <name>Mg(2+)</name>
        <dbReference type="ChEBI" id="CHEBI:18420"/>
    </cofactor>
    <cofactor evidence="13">
        <name>Mn(2+)</name>
        <dbReference type="ChEBI" id="CHEBI:29035"/>
    </cofactor>
    <text evidence="13">Mg(2+) or Mn(2+) required for ssDNA cleavage activity.</text>
</comment>
<reference evidence="15 16" key="1">
    <citation type="journal article" date="2012" name="Stand. Genomic Sci.">
        <title>Complete genome sequence of the aerobic, heterotroph Marinithermus hydrothermalis type strain (T1(T)) from a deep-sea hydrothermal vent chimney.</title>
        <authorList>
            <person name="Copeland A."/>
            <person name="Gu W."/>
            <person name="Yasawong M."/>
            <person name="Lapidus A."/>
            <person name="Lucas S."/>
            <person name="Deshpande S."/>
            <person name="Pagani I."/>
            <person name="Tapia R."/>
            <person name="Cheng J.F."/>
            <person name="Goodwin L.A."/>
            <person name="Pitluck S."/>
            <person name="Liolios K."/>
            <person name="Ivanova N."/>
            <person name="Mavromatis K."/>
            <person name="Mikhailova N."/>
            <person name="Pati A."/>
            <person name="Chen A."/>
            <person name="Palaniappan K."/>
            <person name="Land M."/>
            <person name="Pan C."/>
            <person name="Brambilla E.M."/>
            <person name="Rohde M."/>
            <person name="Tindall B.J."/>
            <person name="Sikorski J."/>
            <person name="Goker M."/>
            <person name="Detter J.C."/>
            <person name="Bristow J."/>
            <person name="Eisen J.A."/>
            <person name="Markowitz V."/>
            <person name="Hugenholtz P."/>
            <person name="Kyrpides N.C."/>
            <person name="Klenk H.P."/>
            <person name="Woyke T."/>
        </authorList>
    </citation>
    <scope>NUCLEOTIDE SEQUENCE [LARGE SCALE GENOMIC DNA]</scope>
    <source>
        <strain evidence="16">DSM 14884 / JCM 11576 / T1</strain>
    </source>
</reference>
<evidence type="ECO:0000256" key="8">
    <source>
        <dbReference type="ARBA" id="ARBA00022839"/>
    </source>
</evidence>
<comment type="cofactor">
    <cofactor evidence="1">
        <name>[4Fe-4S] cluster</name>
        <dbReference type="ChEBI" id="CHEBI:49883"/>
    </cofactor>
</comment>
<feature type="domain" description="DUF83" evidence="14">
    <location>
        <begin position="8"/>
        <end position="181"/>
    </location>
</feature>
<dbReference type="InterPro" id="IPR051827">
    <property type="entry name" value="Cas4_exonuclease"/>
</dbReference>
<keyword evidence="5 13" id="KW-0540">Nuclease</keyword>
<evidence type="ECO:0000256" key="3">
    <source>
        <dbReference type="ARBA" id="ARBA00012768"/>
    </source>
</evidence>
<dbReference type="EC" id="3.1.12.1" evidence="3 13"/>
<keyword evidence="11 13" id="KW-0051">Antiviral defense</keyword>
<dbReference type="GO" id="GO:0004527">
    <property type="term" value="F:exonuclease activity"/>
    <property type="evidence" value="ECO:0007669"/>
    <property type="project" value="UniProtKB-KW"/>
</dbReference>
<keyword evidence="16" id="KW-1185">Reference proteome</keyword>
<name>F2NNM4_MARHT</name>
<accession>F2NNM4</accession>
<dbReference type="OrthoDB" id="9781776at2"/>
<keyword evidence="7 13" id="KW-0378">Hydrolase</keyword>
<keyword evidence="8 13" id="KW-0269">Exonuclease</keyword>
<evidence type="ECO:0000256" key="5">
    <source>
        <dbReference type="ARBA" id="ARBA00022722"/>
    </source>
</evidence>
<dbReference type="Pfam" id="PF01930">
    <property type="entry name" value="Cas_Cas4"/>
    <property type="match status" value="1"/>
</dbReference>
<evidence type="ECO:0000256" key="9">
    <source>
        <dbReference type="ARBA" id="ARBA00023004"/>
    </source>
</evidence>
<dbReference type="EMBL" id="CP002630">
    <property type="protein sequence ID" value="AEB11039.1"/>
    <property type="molecule type" value="Genomic_DNA"/>
</dbReference>
<dbReference type="InterPro" id="IPR022765">
    <property type="entry name" value="Dna2/Cas4_DUF83"/>
</dbReference>
<keyword evidence="10 13" id="KW-0411">Iron-sulfur</keyword>
<evidence type="ECO:0000256" key="13">
    <source>
        <dbReference type="RuleBase" id="RU365022"/>
    </source>
</evidence>
<dbReference type="AlphaFoldDB" id="F2NNM4"/>
<evidence type="ECO:0000256" key="7">
    <source>
        <dbReference type="ARBA" id="ARBA00022801"/>
    </source>
</evidence>
<evidence type="ECO:0000256" key="2">
    <source>
        <dbReference type="ARBA" id="ARBA00009189"/>
    </source>
</evidence>
<keyword evidence="9 13" id="KW-0408">Iron</keyword>
<protein>
    <recommendedName>
        <fullName evidence="4 13">CRISPR-associated exonuclease Cas4</fullName>
        <ecNumber evidence="3 13">3.1.12.1</ecNumber>
    </recommendedName>
</protein>
<evidence type="ECO:0000313" key="16">
    <source>
        <dbReference type="Proteomes" id="UP000007030"/>
    </source>
</evidence>
<evidence type="ECO:0000256" key="11">
    <source>
        <dbReference type="ARBA" id="ARBA00023118"/>
    </source>
</evidence>
<dbReference type="GO" id="GO:0046872">
    <property type="term" value="F:metal ion binding"/>
    <property type="evidence" value="ECO:0007669"/>
    <property type="project" value="UniProtKB-KW"/>
</dbReference>
<dbReference type="GO" id="GO:0051536">
    <property type="term" value="F:iron-sulfur cluster binding"/>
    <property type="evidence" value="ECO:0007669"/>
    <property type="project" value="UniProtKB-KW"/>
</dbReference>
<dbReference type="eggNOG" id="COG1468">
    <property type="taxonomic scope" value="Bacteria"/>
</dbReference>
<dbReference type="InterPro" id="IPR013343">
    <property type="entry name" value="CRISPR-assoc_prot_Cas4"/>
</dbReference>
<comment type="function">
    <text evidence="13">CRISPR (clustered regularly interspaced short palindromic repeat) is an adaptive immune system that provides protection against mobile genetic elements (viruses, transposable elements and conjugative plasmids). CRISPR clusters contain sequences complementary to antecedent mobile elements and target invading nucleic acids. CRISPR clusters are transcribed and processed into CRISPR RNA (crRNA).</text>
</comment>
<organism evidence="15 16">
    <name type="scientific">Marinithermus hydrothermalis (strain DSM 14884 / JCM 11576 / T1)</name>
    <dbReference type="NCBI Taxonomy" id="869210"/>
    <lineage>
        <taxon>Bacteria</taxon>
        <taxon>Thermotogati</taxon>
        <taxon>Deinococcota</taxon>
        <taxon>Deinococci</taxon>
        <taxon>Thermales</taxon>
        <taxon>Thermaceae</taxon>
        <taxon>Marinithermus</taxon>
    </lineage>
</organism>
<evidence type="ECO:0000256" key="6">
    <source>
        <dbReference type="ARBA" id="ARBA00022723"/>
    </source>
</evidence>
<dbReference type="PANTHER" id="PTHR36531:SF6">
    <property type="entry name" value="DNA REPLICATION ATP-DEPENDENT HELICASE_NUCLEASE DNA2"/>
    <property type="match status" value="1"/>
</dbReference>
<keyword evidence="12 13" id="KW-0464">Manganese</keyword>
<evidence type="ECO:0000256" key="4">
    <source>
        <dbReference type="ARBA" id="ARBA00020049"/>
    </source>
</evidence>
<dbReference type="InterPro" id="IPR011604">
    <property type="entry name" value="PDDEXK-like_dom_sf"/>
</dbReference>
<comment type="cofactor">
    <cofactor evidence="13">
        <name>iron-sulfur cluster</name>
        <dbReference type="ChEBI" id="CHEBI:30408"/>
    </cofactor>
</comment>
<evidence type="ECO:0000313" key="15">
    <source>
        <dbReference type="EMBL" id="AEB11039.1"/>
    </source>
</evidence>
<dbReference type="KEGG" id="mhd:Marky_0278"/>
<comment type="similarity">
    <text evidence="2 13">Belongs to the CRISPR-associated exonuclease Cas4 family.</text>
</comment>
<evidence type="ECO:0000256" key="12">
    <source>
        <dbReference type="ARBA" id="ARBA00023211"/>
    </source>
</evidence>
<dbReference type="STRING" id="869210.Marky_0278"/>